<feature type="domain" description="Response regulatory" evidence="10">
    <location>
        <begin position="1"/>
        <end position="113"/>
    </location>
</feature>
<evidence type="ECO:0000256" key="7">
    <source>
        <dbReference type="PROSITE-ProRule" id="PRU00169"/>
    </source>
</evidence>
<dbReference type="Pfam" id="PF00072">
    <property type="entry name" value="Response_reg"/>
    <property type="match status" value="1"/>
</dbReference>
<protein>
    <recommendedName>
        <fullName evidence="2">histidine kinase</fullName>
        <ecNumber evidence="2">2.7.13.3</ecNumber>
    </recommendedName>
</protein>
<dbReference type="InterPro" id="IPR000700">
    <property type="entry name" value="PAS-assoc_C"/>
</dbReference>
<dbReference type="PROSITE" id="PS50110">
    <property type="entry name" value="RESPONSE_REGULATORY"/>
    <property type="match status" value="1"/>
</dbReference>
<dbReference type="InterPro" id="IPR036890">
    <property type="entry name" value="HATPase_C_sf"/>
</dbReference>
<comment type="caution">
    <text evidence="7">Lacks conserved residue(s) required for the propagation of feature annotation.</text>
</comment>
<feature type="domain" description="Histidine kinase" evidence="9">
    <location>
        <begin position="383"/>
        <end position="613"/>
    </location>
</feature>
<dbReference type="PROSITE" id="PS50113">
    <property type="entry name" value="PAC"/>
    <property type="match status" value="1"/>
</dbReference>
<evidence type="ECO:0000259" key="9">
    <source>
        <dbReference type="PROSITE" id="PS50109"/>
    </source>
</evidence>
<keyword evidence="3" id="KW-0597">Phosphoprotein</keyword>
<evidence type="ECO:0000259" key="10">
    <source>
        <dbReference type="PROSITE" id="PS50110"/>
    </source>
</evidence>
<reference evidence="13 14" key="1">
    <citation type="journal article" date="2019" name="Nat. Commun.">
        <title>A new type of DNA phosphorothioation-based antiviral system in archaea.</title>
        <authorList>
            <person name="Xiong L."/>
            <person name="Liu S."/>
            <person name="Chen S."/>
            <person name="Xiao Y."/>
            <person name="Zhu B."/>
            <person name="Gao Y."/>
            <person name="Zhang Y."/>
            <person name="Chen B."/>
            <person name="Luo J."/>
            <person name="Deng Z."/>
            <person name="Chen X."/>
            <person name="Wang L."/>
            <person name="Chen S."/>
        </authorList>
    </citation>
    <scope>NUCLEOTIDE SEQUENCE [LARGE SCALE GENOMIC DNA]</scope>
    <source>
        <strain evidence="13 14">JCM 10635</strain>
    </source>
</reference>
<feature type="compositionally biased region" description="Basic and acidic residues" evidence="8">
    <location>
        <begin position="517"/>
        <end position="532"/>
    </location>
</feature>
<keyword evidence="4" id="KW-0808">Transferase</keyword>
<dbReference type="PROSITE" id="PS50112">
    <property type="entry name" value="PAS"/>
    <property type="match status" value="2"/>
</dbReference>
<dbReference type="Gene3D" id="1.10.287.130">
    <property type="match status" value="1"/>
</dbReference>
<dbReference type="InterPro" id="IPR001610">
    <property type="entry name" value="PAC"/>
</dbReference>
<keyword evidence="6" id="KW-0902">Two-component regulatory system</keyword>
<dbReference type="InterPro" id="IPR001789">
    <property type="entry name" value="Sig_transdc_resp-reg_receiver"/>
</dbReference>
<dbReference type="PROSITE" id="PS50109">
    <property type="entry name" value="HIS_KIN"/>
    <property type="match status" value="1"/>
</dbReference>
<dbReference type="Pfam" id="PF02518">
    <property type="entry name" value="HATPase_c"/>
    <property type="match status" value="1"/>
</dbReference>
<gene>
    <name evidence="13" type="ORF">DV706_04390</name>
</gene>
<evidence type="ECO:0000259" key="12">
    <source>
        <dbReference type="PROSITE" id="PS50113"/>
    </source>
</evidence>
<feature type="domain" description="PAC" evidence="12">
    <location>
        <begin position="319"/>
        <end position="372"/>
    </location>
</feature>
<name>A0A4D6HIU9_9EURY</name>
<evidence type="ECO:0000256" key="1">
    <source>
        <dbReference type="ARBA" id="ARBA00000085"/>
    </source>
</evidence>
<dbReference type="CDD" id="cd00130">
    <property type="entry name" value="PAS"/>
    <property type="match status" value="2"/>
</dbReference>
<dbReference type="InterPro" id="IPR003661">
    <property type="entry name" value="HisK_dim/P_dom"/>
</dbReference>
<dbReference type="InterPro" id="IPR036097">
    <property type="entry name" value="HisK_dim/P_sf"/>
</dbReference>
<dbReference type="CDD" id="cd00156">
    <property type="entry name" value="REC"/>
    <property type="match status" value="1"/>
</dbReference>
<organism evidence="13 14">
    <name type="scientific">Natronorubrum bangense</name>
    <dbReference type="NCBI Taxonomy" id="61858"/>
    <lineage>
        <taxon>Archaea</taxon>
        <taxon>Methanobacteriati</taxon>
        <taxon>Methanobacteriota</taxon>
        <taxon>Stenosarchaea group</taxon>
        <taxon>Halobacteria</taxon>
        <taxon>Halobacteriales</taxon>
        <taxon>Natrialbaceae</taxon>
        <taxon>Natronorubrum</taxon>
    </lineage>
</organism>
<dbReference type="InterPro" id="IPR005467">
    <property type="entry name" value="His_kinase_dom"/>
</dbReference>
<evidence type="ECO:0000313" key="13">
    <source>
        <dbReference type="EMBL" id="QCC53793.1"/>
    </source>
</evidence>
<evidence type="ECO:0000256" key="3">
    <source>
        <dbReference type="ARBA" id="ARBA00022553"/>
    </source>
</evidence>
<evidence type="ECO:0000313" key="14">
    <source>
        <dbReference type="Proteomes" id="UP000296822"/>
    </source>
</evidence>
<dbReference type="EC" id="2.7.13.3" evidence="2"/>
<dbReference type="Gene3D" id="3.40.50.2300">
    <property type="match status" value="1"/>
</dbReference>
<evidence type="ECO:0000256" key="5">
    <source>
        <dbReference type="ARBA" id="ARBA00022777"/>
    </source>
</evidence>
<proteinExistence type="predicted"/>
<dbReference type="Gene3D" id="3.30.450.20">
    <property type="entry name" value="PAS domain"/>
    <property type="match status" value="2"/>
</dbReference>
<feature type="domain" description="PAS" evidence="11">
    <location>
        <begin position="241"/>
        <end position="314"/>
    </location>
</feature>
<feature type="compositionally biased region" description="Polar residues" evidence="8">
    <location>
        <begin position="507"/>
        <end position="516"/>
    </location>
</feature>
<dbReference type="SMART" id="SM00387">
    <property type="entry name" value="HATPase_c"/>
    <property type="match status" value="1"/>
</dbReference>
<dbReference type="InterPro" id="IPR035965">
    <property type="entry name" value="PAS-like_dom_sf"/>
</dbReference>
<comment type="catalytic activity">
    <reaction evidence="1">
        <text>ATP + protein L-histidine = ADP + protein N-phospho-L-histidine.</text>
        <dbReference type="EC" id="2.7.13.3"/>
    </reaction>
</comment>
<evidence type="ECO:0000256" key="4">
    <source>
        <dbReference type="ARBA" id="ARBA00022679"/>
    </source>
</evidence>
<dbReference type="InterPro" id="IPR000014">
    <property type="entry name" value="PAS"/>
</dbReference>
<sequence length="619" mass="68497">MDAKPEVAARTAERLECEHDRFETSTATSAAAGLECLEEDSIDCIVSRDELSGVDGLAFLKRVRERDPTLPFILCPTDGSEALASDAISAGVTDYVRTVEDASQDPSLATRIINAVETTRTRRQRKRQLQAIETAQEGISLLDSAGRFSYVNQSYADCFGYDSTEMIGEHWEILYEDEEAVYATEELLPTVMETGGWRGESACVRADGSRIVVDHTLSRTEHDELICTVRDITDRKARERELERYETILKAIPDEVYVLDADGMFTNIIPPTDSALTTSKYRPAELIGEHVSLVLDDTDIAKGEAAIQRLLAGDDREKASFELDVHTKDGERISNENHISLLPMTEDGQFQGTVGVLRDISDRKKRERKLKRQNERLESFASIVSHDLRNPLNVAHGNLELAREQADNDHLEAVATAHERMQTLIENLLTVAREERPVVETEPIDLETVTRTCWQHVETAEVTLTTTTDAVVHGDRARLRRLLENLIRNTVEHSSTGSRPTADDSVGQGSPTPGSHTRQDNVERESTPRDGRPAAASVTLTVGDLSGETGFYVEDDGRGIPAEQRDAVFETGYSMAAGGTGLGLAIVERIAENHGWTVTVTESDTGGARFEFRDVELEQ</sequence>
<dbReference type="EMBL" id="CP031305">
    <property type="protein sequence ID" value="QCC53793.1"/>
    <property type="molecule type" value="Genomic_DNA"/>
</dbReference>
<evidence type="ECO:0000256" key="6">
    <source>
        <dbReference type="ARBA" id="ARBA00023012"/>
    </source>
</evidence>
<dbReference type="InterPro" id="IPR050736">
    <property type="entry name" value="Sensor_HK_Regulatory"/>
</dbReference>
<dbReference type="SUPFAM" id="SSF55785">
    <property type="entry name" value="PYP-like sensor domain (PAS domain)"/>
    <property type="match status" value="2"/>
</dbReference>
<dbReference type="CDD" id="cd00075">
    <property type="entry name" value="HATPase"/>
    <property type="match status" value="1"/>
</dbReference>
<keyword evidence="5 13" id="KW-0418">Kinase</keyword>
<dbReference type="GO" id="GO:0000155">
    <property type="term" value="F:phosphorelay sensor kinase activity"/>
    <property type="evidence" value="ECO:0007669"/>
    <property type="project" value="InterPro"/>
</dbReference>
<dbReference type="SUPFAM" id="SSF47384">
    <property type="entry name" value="Homodimeric domain of signal transducing histidine kinase"/>
    <property type="match status" value="1"/>
</dbReference>
<dbReference type="AlphaFoldDB" id="A0A4D6HIU9"/>
<evidence type="ECO:0000256" key="2">
    <source>
        <dbReference type="ARBA" id="ARBA00012438"/>
    </source>
</evidence>
<feature type="region of interest" description="Disordered" evidence="8">
    <location>
        <begin position="490"/>
        <end position="540"/>
    </location>
</feature>
<dbReference type="CDD" id="cd00082">
    <property type="entry name" value="HisKA"/>
    <property type="match status" value="1"/>
</dbReference>
<dbReference type="SUPFAM" id="SSF52172">
    <property type="entry name" value="CheY-like"/>
    <property type="match status" value="1"/>
</dbReference>
<dbReference type="InterPro" id="IPR011006">
    <property type="entry name" value="CheY-like_superfamily"/>
</dbReference>
<dbReference type="InterPro" id="IPR003594">
    <property type="entry name" value="HATPase_dom"/>
</dbReference>
<dbReference type="PRINTS" id="PR00344">
    <property type="entry name" value="BCTRLSENSOR"/>
</dbReference>
<dbReference type="KEGG" id="nbg:DV706_04390"/>
<dbReference type="NCBIfam" id="TIGR00229">
    <property type="entry name" value="sensory_box"/>
    <property type="match status" value="2"/>
</dbReference>
<dbReference type="PANTHER" id="PTHR43711:SF1">
    <property type="entry name" value="HISTIDINE KINASE 1"/>
    <property type="match status" value="1"/>
</dbReference>
<dbReference type="SMART" id="SM00086">
    <property type="entry name" value="PAC"/>
    <property type="match status" value="2"/>
</dbReference>
<dbReference type="PANTHER" id="PTHR43711">
    <property type="entry name" value="TWO-COMPONENT HISTIDINE KINASE"/>
    <property type="match status" value="1"/>
</dbReference>
<dbReference type="Pfam" id="PF13426">
    <property type="entry name" value="PAS_9"/>
    <property type="match status" value="2"/>
</dbReference>
<evidence type="ECO:0000256" key="8">
    <source>
        <dbReference type="SAM" id="MobiDB-lite"/>
    </source>
</evidence>
<dbReference type="SMART" id="SM00388">
    <property type="entry name" value="HisKA"/>
    <property type="match status" value="1"/>
</dbReference>
<feature type="domain" description="PAS" evidence="11">
    <location>
        <begin position="124"/>
        <end position="195"/>
    </location>
</feature>
<dbReference type="Proteomes" id="UP000296822">
    <property type="component" value="Chromosome"/>
</dbReference>
<dbReference type="SUPFAM" id="SSF55874">
    <property type="entry name" value="ATPase domain of HSP90 chaperone/DNA topoisomerase II/histidine kinase"/>
    <property type="match status" value="1"/>
</dbReference>
<dbReference type="Gene3D" id="3.30.565.10">
    <property type="entry name" value="Histidine kinase-like ATPase, C-terminal domain"/>
    <property type="match status" value="1"/>
</dbReference>
<dbReference type="SMART" id="SM00091">
    <property type="entry name" value="PAS"/>
    <property type="match status" value="2"/>
</dbReference>
<dbReference type="InterPro" id="IPR004358">
    <property type="entry name" value="Sig_transdc_His_kin-like_C"/>
</dbReference>
<evidence type="ECO:0000259" key="11">
    <source>
        <dbReference type="PROSITE" id="PS50112"/>
    </source>
</evidence>
<dbReference type="Pfam" id="PF00512">
    <property type="entry name" value="HisKA"/>
    <property type="match status" value="1"/>
</dbReference>
<accession>A0A4D6HIU9</accession>